<name>A0A1L9UP54_ASPBC</name>
<dbReference type="PANTHER" id="PTHR24148:SF64">
    <property type="entry name" value="HETEROKARYON INCOMPATIBILITY DOMAIN-CONTAINING PROTEIN"/>
    <property type="match status" value="1"/>
</dbReference>
<dbReference type="Pfam" id="PF06985">
    <property type="entry name" value="HET"/>
    <property type="match status" value="1"/>
</dbReference>
<evidence type="ECO:0000256" key="1">
    <source>
        <dbReference type="SAM" id="MobiDB-lite"/>
    </source>
</evidence>
<dbReference type="EMBL" id="KV878682">
    <property type="protein sequence ID" value="OJJ73336.1"/>
    <property type="molecule type" value="Genomic_DNA"/>
</dbReference>
<accession>A0A1L9UP54</accession>
<reference evidence="4" key="1">
    <citation type="journal article" date="2017" name="Genome Biol.">
        <title>Comparative genomics reveals high biological diversity and specific adaptations in the industrially and medically important fungal genus Aspergillus.</title>
        <authorList>
            <person name="de Vries R.P."/>
            <person name="Riley R."/>
            <person name="Wiebenga A."/>
            <person name="Aguilar-Osorio G."/>
            <person name="Amillis S."/>
            <person name="Uchima C.A."/>
            <person name="Anderluh G."/>
            <person name="Asadollahi M."/>
            <person name="Askin M."/>
            <person name="Barry K."/>
            <person name="Battaglia E."/>
            <person name="Bayram O."/>
            <person name="Benocci T."/>
            <person name="Braus-Stromeyer S.A."/>
            <person name="Caldana C."/>
            <person name="Canovas D."/>
            <person name="Cerqueira G.C."/>
            <person name="Chen F."/>
            <person name="Chen W."/>
            <person name="Choi C."/>
            <person name="Clum A."/>
            <person name="Dos Santos R.A."/>
            <person name="Damasio A.R."/>
            <person name="Diallinas G."/>
            <person name="Emri T."/>
            <person name="Fekete E."/>
            <person name="Flipphi M."/>
            <person name="Freyberg S."/>
            <person name="Gallo A."/>
            <person name="Gournas C."/>
            <person name="Habgood R."/>
            <person name="Hainaut M."/>
            <person name="Harispe M.L."/>
            <person name="Henrissat B."/>
            <person name="Hilden K.S."/>
            <person name="Hope R."/>
            <person name="Hossain A."/>
            <person name="Karabika E."/>
            <person name="Karaffa L."/>
            <person name="Karanyi Z."/>
            <person name="Krasevec N."/>
            <person name="Kuo A."/>
            <person name="Kusch H."/>
            <person name="LaButti K."/>
            <person name="Lagendijk E.L."/>
            <person name="Lapidus A."/>
            <person name="Levasseur A."/>
            <person name="Lindquist E."/>
            <person name="Lipzen A."/>
            <person name="Logrieco A.F."/>
            <person name="MacCabe A."/>
            <person name="Maekelae M.R."/>
            <person name="Malavazi I."/>
            <person name="Melin P."/>
            <person name="Meyer V."/>
            <person name="Mielnichuk N."/>
            <person name="Miskei M."/>
            <person name="Molnar A.P."/>
            <person name="Mule G."/>
            <person name="Ngan C.Y."/>
            <person name="Orejas M."/>
            <person name="Orosz E."/>
            <person name="Ouedraogo J.P."/>
            <person name="Overkamp K.M."/>
            <person name="Park H.-S."/>
            <person name="Perrone G."/>
            <person name="Piumi F."/>
            <person name="Punt P.J."/>
            <person name="Ram A.F."/>
            <person name="Ramon A."/>
            <person name="Rauscher S."/>
            <person name="Record E."/>
            <person name="Riano-Pachon D.M."/>
            <person name="Robert V."/>
            <person name="Roehrig J."/>
            <person name="Ruller R."/>
            <person name="Salamov A."/>
            <person name="Salih N.S."/>
            <person name="Samson R.A."/>
            <person name="Sandor E."/>
            <person name="Sanguinetti M."/>
            <person name="Schuetze T."/>
            <person name="Sepcic K."/>
            <person name="Shelest E."/>
            <person name="Sherlock G."/>
            <person name="Sophianopoulou V."/>
            <person name="Squina F.M."/>
            <person name="Sun H."/>
            <person name="Susca A."/>
            <person name="Todd R.B."/>
            <person name="Tsang A."/>
            <person name="Unkles S.E."/>
            <person name="van de Wiele N."/>
            <person name="van Rossen-Uffink D."/>
            <person name="Oliveira J.V."/>
            <person name="Vesth T.C."/>
            <person name="Visser J."/>
            <person name="Yu J.-H."/>
            <person name="Zhou M."/>
            <person name="Andersen M.R."/>
            <person name="Archer D.B."/>
            <person name="Baker S.E."/>
            <person name="Benoit I."/>
            <person name="Brakhage A.A."/>
            <person name="Braus G.H."/>
            <person name="Fischer R."/>
            <person name="Frisvad J.C."/>
            <person name="Goldman G.H."/>
            <person name="Houbraken J."/>
            <person name="Oakley B."/>
            <person name="Pocsi I."/>
            <person name="Scazzocchio C."/>
            <person name="Seiboth B."/>
            <person name="vanKuyk P.A."/>
            <person name="Wortman J."/>
            <person name="Dyer P.S."/>
            <person name="Grigoriev I.V."/>
        </authorList>
    </citation>
    <scope>NUCLEOTIDE SEQUENCE [LARGE SCALE GENOMIC DNA]</scope>
    <source>
        <strain evidence="4">CBS 101740 / IMI 381727 / IBT 21946</strain>
    </source>
</reference>
<dbReference type="GeneID" id="93575019"/>
<evidence type="ECO:0000313" key="4">
    <source>
        <dbReference type="Proteomes" id="UP000184499"/>
    </source>
</evidence>
<evidence type="ECO:0000313" key="3">
    <source>
        <dbReference type="EMBL" id="OJJ73336.1"/>
    </source>
</evidence>
<dbReference type="Proteomes" id="UP000184499">
    <property type="component" value="Unassembled WGS sequence"/>
</dbReference>
<keyword evidence="4" id="KW-1185">Reference proteome</keyword>
<feature type="compositionally biased region" description="Low complexity" evidence="1">
    <location>
        <begin position="587"/>
        <end position="606"/>
    </location>
</feature>
<gene>
    <name evidence="3" type="ORF">ASPBRDRAFT_28586</name>
</gene>
<dbReference type="VEuPathDB" id="FungiDB:ASPBRDRAFT_28586"/>
<sequence length="707" mass="79153">MPKHFEYLPLDTERNEIRLLTILPSTRTASTIRCSLKTVSLDDNPSFEAISYVWGDTSTKTEMILDGTTFHVSLSVDRNLRLLRHKLRRRVVWIDYVCINQHDILEKNTQVPLLGRMYASASVVIAMMATDGKNTRAAISLAKSTEQKRITWQVVGWFILIYMSKYSEYVCDLKDMRLGTLYGQIVGIHKDPYWTTHVDIPGIPAGQKGSDLHEGESNVLPCSCGGVGRMTSHRQCKDPRDKVYALYSLLPSLQAKYPPDYNKPVGQVMHETTAYILQNEGLECLISFRLQGGHLSSRCPYPSWVLDLTSPNEHETPLSKAYRYLPYCQKFIPAITDDLSTMTIRARCISVCFPVVQLGSTMPDIIKQLVEVADVHNSSWGDSESRRISLFFACLGPGLYDFGFEIQDVRSTRARKIFDLLQKVADQEAHSITDLLGTKLCGVLTAHAGKTILDINDSLVKGFAISGPDVQQGDVAVMDSGLPAPLVLRPFHENGELYYRLVDFAYIPMMSQMAHWEGAFDDVRYMERPPQFIMGCSCRGRGSTTQQIYPDRSSHCSLIKCLFEPHDLIYSTQQLSTKDSEPGTPQPTIATSSPPSNPTTSPCTVPHLPSCTNTRPPPATYHATSPSSPPQSPKANTSSYSCTHSYSGTIGTDAIQDLDSPAHTRRQQPAPQRDESSNLLYICAYIQQPGRPLHLRRRHRSRHDKSL</sequence>
<dbReference type="RefSeq" id="XP_067480584.1">
    <property type="nucleotide sequence ID" value="XM_067622531.1"/>
</dbReference>
<dbReference type="PANTHER" id="PTHR24148">
    <property type="entry name" value="ANKYRIN REPEAT DOMAIN-CONTAINING PROTEIN 39 HOMOLOG-RELATED"/>
    <property type="match status" value="1"/>
</dbReference>
<protein>
    <recommendedName>
        <fullName evidence="2">Heterokaryon incompatibility domain-containing protein</fullName>
    </recommendedName>
</protein>
<feature type="compositionally biased region" description="Polar residues" evidence="1">
    <location>
        <begin position="633"/>
        <end position="643"/>
    </location>
</feature>
<dbReference type="AlphaFoldDB" id="A0A1L9UP54"/>
<proteinExistence type="predicted"/>
<evidence type="ECO:0000259" key="2">
    <source>
        <dbReference type="Pfam" id="PF06985"/>
    </source>
</evidence>
<dbReference type="InterPro" id="IPR010730">
    <property type="entry name" value="HET"/>
</dbReference>
<organism evidence="3 4">
    <name type="scientific">Aspergillus brasiliensis (strain CBS 101740 / IMI 381727 / IBT 21946)</name>
    <dbReference type="NCBI Taxonomy" id="767769"/>
    <lineage>
        <taxon>Eukaryota</taxon>
        <taxon>Fungi</taxon>
        <taxon>Dikarya</taxon>
        <taxon>Ascomycota</taxon>
        <taxon>Pezizomycotina</taxon>
        <taxon>Eurotiomycetes</taxon>
        <taxon>Eurotiomycetidae</taxon>
        <taxon>Eurotiales</taxon>
        <taxon>Aspergillaceae</taxon>
        <taxon>Aspergillus</taxon>
        <taxon>Aspergillus subgen. Circumdati</taxon>
    </lineage>
</organism>
<dbReference type="InterPro" id="IPR052895">
    <property type="entry name" value="HetReg/Transcr_Mod"/>
</dbReference>
<feature type="region of interest" description="Disordered" evidence="1">
    <location>
        <begin position="574"/>
        <end position="643"/>
    </location>
</feature>
<feature type="domain" description="Heterokaryon incompatibility" evidence="2">
    <location>
        <begin position="47"/>
        <end position="152"/>
    </location>
</feature>
<dbReference type="OrthoDB" id="4850726at2759"/>